<gene>
    <name evidence="6" type="ORF">BOX15_Mlig008570g2</name>
</gene>
<feature type="compositionally biased region" description="Basic and acidic residues" evidence="4">
    <location>
        <begin position="191"/>
        <end position="205"/>
    </location>
</feature>
<organism evidence="6 7">
    <name type="scientific">Macrostomum lignano</name>
    <dbReference type="NCBI Taxonomy" id="282301"/>
    <lineage>
        <taxon>Eukaryota</taxon>
        <taxon>Metazoa</taxon>
        <taxon>Spiralia</taxon>
        <taxon>Lophotrochozoa</taxon>
        <taxon>Platyhelminthes</taxon>
        <taxon>Rhabditophora</taxon>
        <taxon>Macrostomorpha</taxon>
        <taxon>Macrostomida</taxon>
        <taxon>Macrostomidae</taxon>
        <taxon>Macrostomum</taxon>
    </lineage>
</organism>
<feature type="compositionally biased region" description="Basic and acidic residues" evidence="4">
    <location>
        <begin position="288"/>
        <end position="297"/>
    </location>
</feature>
<evidence type="ECO:0000313" key="7">
    <source>
        <dbReference type="Proteomes" id="UP000215902"/>
    </source>
</evidence>
<dbReference type="AlphaFoldDB" id="A0A267E8U9"/>
<feature type="region of interest" description="Disordered" evidence="4">
    <location>
        <begin position="263"/>
        <end position="322"/>
    </location>
</feature>
<dbReference type="GO" id="GO:0003723">
    <property type="term" value="F:RNA binding"/>
    <property type="evidence" value="ECO:0007669"/>
    <property type="project" value="TreeGrafter"/>
</dbReference>
<keyword evidence="7" id="KW-1185">Reference proteome</keyword>
<feature type="compositionally biased region" description="Low complexity" evidence="4">
    <location>
        <begin position="56"/>
        <end position="66"/>
    </location>
</feature>
<feature type="region of interest" description="Disordered" evidence="4">
    <location>
        <begin position="179"/>
        <end position="216"/>
    </location>
</feature>
<dbReference type="GO" id="GO:0005730">
    <property type="term" value="C:nucleolus"/>
    <property type="evidence" value="ECO:0007669"/>
    <property type="project" value="TreeGrafter"/>
</dbReference>
<dbReference type="GO" id="GO:0042273">
    <property type="term" value="P:ribosomal large subunit biogenesis"/>
    <property type="evidence" value="ECO:0007669"/>
    <property type="project" value="TreeGrafter"/>
</dbReference>
<dbReference type="Pfam" id="PF04935">
    <property type="entry name" value="SURF6"/>
    <property type="match status" value="1"/>
</dbReference>
<feature type="compositionally biased region" description="Low complexity" evidence="4">
    <location>
        <begin position="144"/>
        <end position="157"/>
    </location>
</feature>
<feature type="region of interest" description="Disordered" evidence="4">
    <location>
        <begin position="1"/>
        <end position="162"/>
    </location>
</feature>
<feature type="domain" description="Ribosomal RNA-processing protein 14/surfeit locus protein 6 C-terminal" evidence="5">
    <location>
        <begin position="102"/>
        <end position="302"/>
    </location>
</feature>
<comment type="similarity">
    <text evidence="2">Belongs to the SURF6 family.</text>
</comment>
<name>A0A267E8U9_9PLAT</name>
<dbReference type="GO" id="GO:0042274">
    <property type="term" value="P:ribosomal small subunit biogenesis"/>
    <property type="evidence" value="ECO:0007669"/>
    <property type="project" value="TreeGrafter"/>
</dbReference>
<comment type="subcellular location">
    <subcellularLocation>
        <location evidence="1">Nucleus</location>
    </subcellularLocation>
</comment>
<dbReference type="OrthoDB" id="444809at2759"/>
<protein>
    <recommendedName>
        <fullName evidence="5">Ribosomal RNA-processing protein 14/surfeit locus protein 6 C-terminal domain-containing protein</fullName>
    </recommendedName>
</protein>
<accession>A0A267E8U9</accession>
<evidence type="ECO:0000256" key="1">
    <source>
        <dbReference type="ARBA" id="ARBA00004123"/>
    </source>
</evidence>
<reference evidence="6 7" key="1">
    <citation type="submission" date="2017-06" db="EMBL/GenBank/DDBJ databases">
        <title>A platform for efficient transgenesis in Macrostomum lignano, a flatworm model organism for stem cell research.</title>
        <authorList>
            <person name="Berezikov E."/>
        </authorList>
    </citation>
    <scope>NUCLEOTIDE SEQUENCE [LARGE SCALE GENOMIC DNA]</scope>
    <source>
        <strain evidence="6">DV1</strain>
        <tissue evidence="6">Whole organism</tissue>
    </source>
</reference>
<dbReference type="GO" id="GO:0003677">
    <property type="term" value="F:DNA binding"/>
    <property type="evidence" value="ECO:0007669"/>
    <property type="project" value="TreeGrafter"/>
</dbReference>
<dbReference type="Proteomes" id="UP000215902">
    <property type="component" value="Unassembled WGS sequence"/>
</dbReference>
<dbReference type="InterPro" id="IPR029190">
    <property type="entry name" value="Rrp14/SURF6_C"/>
</dbReference>
<proteinExistence type="inferred from homology"/>
<feature type="compositionally biased region" description="Polar residues" evidence="4">
    <location>
        <begin position="102"/>
        <end position="112"/>
    </location>
</feature>
<dbReference type="PANTHER" id="PTHR14369">
    <property type="entry name" value="SURFEIT LOCUS PROTEIN 6"/>
    <property type="match status" value="1"/>
</dbReference>
<feature type="non-terminal residue" evidence="6">
    <location>
        <position position="400"/>
    </location>
</feature>
<evidence type="ECO:0000256" key="2">
    <source>
        <dbReference type="ARBA" id="ARBA00005904"/>
    </source>
</evidence>
<feature type="non-terminal residue" evidence="6">
    <location>
        <position position="1"/>
    </location>
</feature>
<sequence>AVPQLRAAPAAEPPGQRRRHSAAPLRSGLRRPGQSPDGPRKLNQVSKKKQKKLKTDSTVSHSSSVVEPVMKLATQQQPSKSEKAAATRQELQQKLQARMEQLRQQRNAQPTASGDRGKKRRSLKRKEATLKRRVQNLAAANETQPNQQQQKQQSGSQAKYNKDGKILYSKFDLVAKEELLGSETTGSRAAAETRKRQRKQLERRLVPTTAGADLERQRRRIEAMKSSNPEAAARLEEKARWERAMARAEGVKVKDDPARLARTAKRQAKMRRVKARKWQERQAGVEQRQTERQERRRANIRRAGGASKAQNRARKKEGPNFAGAARQMRMLGASSSGGLSWNTSGRPPPSPWGLHFSPIFIQPRCSASYNNNSKHRSANPLAETHRRFLVSNRKCLVKKK</sequence>
<evidence type="ECO:0000313" key="6">
    <source>
        <dbReference type="EMBL" id="PAA57324.1"/>
    </source>
</evidence>
<feature type="compositionally biased region" description="Basic residues" evidence="4">
    <location>
        <begin position="263"/>
        <end position="276"/>
    </location>
</feature>
<evidence type="ECO:0000256" key="3">
    <source>
        <dbReference type="ARBA" id="ARBA00023242"/>
    </source>
</evidence>
<dbReference type="InterPro" id="IPR007019">
    <property type="entry name" value="SURF6"/>
</dbReference>
<evidence type="ECO:0000256" key="4">
    <source>
        <dbReference type="SAM" id="MobiDB-lite"/>
    </source>
</evidence>
<dbReference type="EMBL" id="NIVC01002501">
    <property type="protein sequence ID" value="PAA57324.1"/>
    <property type="molecule type" value="Genomic_DNA"/>
</dbReference>
<keyword evidence="3" id="KW-0539">Nucleus</keyword>
<evidence type="ECO:0000259" key="5">
    <source>
        <dbReference type="Pfam" id="PF04935"/>
    </source>
</evidence>
<dbReference type="PANTHER" id="PTHR14369:SF0">
    <property type="entry name" value="SURFEIT LOCUS PROTEIN 6"/>
    <property type="match status" value="1"/>
</dbReference>
<comment type="caution">
    <text evidence="6">The sequence shown here is derived from an EMBL/GenBank/DDBJ whole genome shotgun (WGS) entry which is preliminary data.</text>
</comment>
<dbReference type="STRING" id="282301.A0A267E8U9"/>